<feature type="compositionally biased region" description="Pro residues" evidence="1">
    <location>
        <begin position="148"/>
        <end position="157"/>
    </location>
</feature>
<evidence type="ECO:0000313" key="3">
    <source>
        <dbReference type="EMBL" id="PIC43654.1"/>
    </source>
</evidence>
<protein>
    <recommendedName>
        <fullName evidence="5">UPAR/Ly6 domain-containing protein</fullName>
    </recommendedName>
</protein>
<dbReference type="AlphaFoldDB" id="A0A2G5UVV8"/>
<proteinExistence type="predicted"/>
<dbReference type="OrthoDB" id="5850827at2759"/>
<dbReference type="EMBL" id="PDUG01000002">
    <property type="protein sequence ID" value="PIC43654.1"/>
    <property type="molecule type" value="Genomic_DNA"/>
</dbReference>
<accession>A0A2G5UVV8</accession>
<evidence type="ECO:0000256" key="2">
    <source>
        <dbReference type="SAM" id="SignalP"/>
    </source>
</evidence>
<reference evidence="4" key="1">
    <citation type="submission" date="2017-10" db="EMBL/GenBank/DDBJ databases">
        <title>Rapid genome shrinkage in a self-fertile nematode reveals novel sperm competition proteins.</title>
        <authorList>
            <person name="Yin D."/>
            <person name="Schwarz E.M."/>
            <person name="Thomas C.G."/>
            <person name="Felde R.L."/>
            <person name="Korf I.F."/>
            <person name="Cutter A.D."/>
            <person name="Schartner C.M."/>
            <person name="Ralston E.J."/>
            <person name="Meyer B.J."/>
            <person name="Haag E.S."/>
        </authorList>
    </citation>
    <scope>NUCLEOTIDE SEQUENCE [LARGE SCALE GENOMIC DNA]</scope>
    <source>
        <strain evidence="4">JU1422</strain>
    </source>
</reference>
<feature type="region of interest" description="Disordered" evidence="1">
    <location>
        <begin position="595"/>
        <end position="625"/>
    </location>
</feature>
<dbReference type="PANTHER" id="PTHR34721">
    <property type="entry name" value="PROTEIN CBG09734"/>
    <property type="match status" value="1"/>
</dbReference>
<feature type="region of interest" description="Disordered" evidence="1">
    <location>
        <begin position="142"/>
        <end position="164"/>
    </location>
</feature>
<gene>
    <name evidence="3" type="primary">Cni-R11F4.3</name>
    <name evidence="3" type="synonym">Cnig_chr_II.g4309</name>
    <name evidence="3" type="ORF">B9Z55_004309</name>
</gene>
<feature type="signal peptide" evidence="2">
    <location>
        <begin position="1"/>
        <end position="19"/>
    </location>
</feature>
<evidence type="ECO:0000313" key="4">
    <source>
        <dbReference type="Proteomes" id="UP000230233"/>
    </source>
</evidence>
<dbReference type="PANTHER" id="PTHR34721:SF12">
    <property type="entry name" value="PROTEIN QUIVER"/>
    <property type="match status" value="1"/>
</dbReference>
<dbReference type="Proteomes" id="UP000230233">
    <property type="component" value="Chromosome II"/>
</dbReference>
<comment type="caution">
    <text evidence="3">The sequence shown here is derived from an EMBL/GenBank/DDBJ whole genome shotgun (WGS) entry which is preliminary data.</text>
</comment>
<organism evidence="3 4">
    <name type="scientific">Caenorhabditis nigoni</name>
    <dbReference type="NCBI Taxonomy" id="1611254"/>
    <lineage>
        <taxon>Eukaryota</taxon>
        <taxon>Metazoa</taxon>
        <taxon>Ecdysozoa</taxon>
        <taxon>Nematoda</taxon>
        <taxon>Chromadorea</taxon>
        <taxon>Rhabditida</taxon>
        <taxon>Rhabditina</taxon>
        <taxon>Rhabditomorpha</taxon>
        <taxon>Rhabditoidea</taxon>
        <taxon>Rhabditidae</taxon>
        <taxon>Peloderinae</taxon>
        <taxon>Caenorhabditis</taxon>
    </lineage>
</organism>
<feature type="compositionally biased region" description="Basic and acidic residues" evidence="1">
    <location>
        <begin position="605"/>
        <end position="618"/>
    </location>
</feature>
<keyword evidence="4" id="KW-1185">Reference proteome</keyword>
<sequence>MSSMTSLFLFLSSLAGAFALQCYICGDAGLDEFGECSSQFQYDCNDYARRFPPTEKIYCRSTRTRNSTSKTYTIMKECISERDHYTKYPQKGYSIDEECDLVDVQGVEMAYCLCRSDNCNRNPIAEQFMDFEKKHPELFGDIDEQPAAAPPAPPRAPPTFRSGEAPLKIQPLPAGMVSNLPQASFAAPILNPPAIVPVNDLRPQPQSKSSEIIEIRRSQLPSRASGIETEISNQPQRPISNSRETEIPLMNLPAQTISQGTFVGSGQIVPKPPQLPTKEVSSSTMRCIQCGDGSLRNANEECKRQVQVECASERSLCFTRQIELGNGMYGMEKMCVLPEQLVNEFGELARNEGCGSSNAGRVQYCACSSPICNQLPLAQQRQLLTAIAPSRSKTVPDLPTPELPIPQPPRFAEIPVPPTNPPPPPPPPPTNPPTPPPPPATTTRAPQKPIIPSVVHRPQMPSLICITCGEANMSDPTADCSSSTEEACSVEAKFCVTKQTQISTSSFAMEKRCLSEVEAAVFLPGEKLAEGCATSEGGLVNYCICRGNTCNRPSLLQQAQSTGVRDSLEEQRLIEEEIQKSQRLANAIQTNRVPNQANVGVLPPHSHESSSNRNDKPKLPPVFLDEDDSLEVAKDVRTEEDIIKDRQKEWAKAAETRTAAPSSYVTLTNALLVISVLRFL</sequence>
<name>A0A2G5UVV8_9PELO</name>
<feature type="compositionally biased region" description="Pro residues" evidence="1">
    <location>
        <begin position="398"/>
        <end position="440"/>
    </location>
</feature>
<feature type="chain" id="PRO_5013801511" description="UPAR/Ly6 domain-containing protein" evidence="2">
    <location>
        <begin position="20"/>
        <end position="680"/>
    </location>
</feature>
<evidence type="ECO:0008006" key="5">
    <source>
        <dbReference type="Google" id="ProtNLM"/>
    </source>
</evidence>
<feature type="region of interest" description="Disordered" evidence="1">
    <location>
        <begin position="392"/>
        <end position="446"/>
    </location>
</feature>
<keyword evidence="2" id="KW-0732">Signal</keyword>
<evidence type="ECO:0000256" key="1">
    <source>
        <dbReference type="SAM" id="MobiDB-lite"/>
    </source>
</evidence>